<proteinExistence type="predicted"/>
<evidence type="ECO:0000313" key="1">
    <source>
        <dbReference type="EMBL" id="VYT78679.1"/>
    </source>
</evidence>
<dbReference type="AlphaFoldDB" id="A0A6N2ZGQ1"/>
<dbReference type="EMBL" id="CACRTU010000009">
    <property type="protein sequence ID" value="VYT78679.1"/>
    <property type="molecule type" value="Genomic_DNA"/>
</dbReference>
<gene>
    <name evidence="1" type="ORF">CBLFYP62_00737</name>
</gene>
<protein>
    <submittedName>
        <fullName evidence="1">Uncharacterized protein</fullName>
    </submittedName>
</protein>
<sequence length="36" mass="4335">MILSVKFIIYFLLIKDQVQIKTLVLDLLLFSVYLQY</sequence>
<accession>A0A6N2ZGQ1</accession>
<reference evidence="1" key="1">
    <citation type="submission" date="2019-11" db="EMBL/GenBank/DDBJ databases">
        <authorList>
            <person name="Feng L."/>
        </authorList>
    </citation>
    <scope>NUCLEOTIDE SEQUENCE</scope>
    <source>
        <strain evidence="1">CButyricumLFYP62</strain>
    </source>
</reference>
<name>A0A6N2ZGQ1_CLOBU</name>
<organism evidence="1">
    <name type="scientific">Clostridium butyricum</name>
    <dbReference type="NCBI Taxonomy" id="1492"/>
    <lineage>
        <taxon>Bacteria</taxon>
        <taxon>Bacillati</taxon>
        <taxon>Bacillota</taxon>
        <taxon>Clostridia</taxon>
        <taxon>Eubacteriales</taxon>
        <taxon>Clostridiaceae</taxon>
        <taxon>Clostridium</taxon>
    </lineage>
</organism>